<reference evidence="2 3" key="1">
    <citation type="submission" date="2012-05" db="EMBL/GenBank/DDBJ databases">
        <title>Finished chromosome of genome of Oscillatoria sp. PCC 7112.</title>
        <authorList>
            <consortium name="US DOE Joint Genome Institute"/>
            <person name="Gugger M."/>
            <person name="Coursin T."/>
            <person name="Rippka R."/>
            <person name="Tandeau De Marsac N."/>
            <person name="Huntemann M."/>
            <person name="Wei C.-L."/>
            <person name="Han J."/>
            <person name="Detter J.C."/>
            <person name="Han C."/>
            <person name="Tapia R."/>
            <person name="Davenport K."/>
            <person name="Daligault H."/>
            <person name="Erkkila T."/>
            <person name="Gu W."/>
            <person name="Munk A.C.C."/>
            <person name="Teshima H."/>
            <person name="Xu Y."/>
            <person name="Chain P."/>
            <person name="Chen A."/>
            <person name="Krypides N."/>
            <person name="Mavromatis K."/>
            <person name="Markowitz V."/>
            <person name="Szeto E."/>
            <person name="Ivanova N."/>
            <person name="Mikhailova N."/>
            <person name="Ovchinnikova G."/>
            <person name="Pagani I."/>
            <person name="Pati A."/>
            <person name="Goodwin L."/>
            <person name="Peters L."/>
            <person name="Pitluck S."/>
            <person name="Woyke T."/>
            <person name="Kerfeld C."/>
        </authorList>
    </citation>
    <scope>NUCLEOTIDE SEQUENCE [LARGE SCALE GENOMIC DNA]</scope>
    <source>
        <strain evidence="2 3">PCC 7112</strain>
    </source>
</reference>
<dbReference type="InterPro" id="IPR016032">
    <property type="entry name" value="Sig_transdc_resp-reg_C-effctor"/>
</dbReference>
<dbReference type="Gene3D" id="1.10.10.10">
    <property type="entry name" value="Winged helix-like DNA-binding domain superfamily/Winged helix DNA-binding domain"/>
    <property type="match status" value="1"/>
</dbReference>
<dbReference type="STRING" id="179408.Osc7112_5336"/>
<sequence length="176" mass="20094">MTSSDEMFAEAANNWDLERLYKAMAEAKWQVSPRARKGLTEREKLFLRGLLCGHSPAEIASQLHQSRKGVEVYVSKTLYQYFKKITDVPNEKVSNWRNIHNWLEEAGYKTMPSVKSHSSNYSPQIPLVNIVNIGLNNQTHTITIDIHLQLTLPSLSEATMTEDMDTKDRPSTNQSN</sequence>
<evidence type="ECO:0000313" key="3">
    <source>
        <dbReference type="Proteomes" id="UP000010478"/>
    </source>
</evidence>
<dbReference type="AlphaFoldDB" id="K9VPW2"/>
<dbReference type="eggNOG" id="COG2197">
    <property type="taxonomic scope" value="Bacteria"/>
</dbReference>
<accession>K9VPW2</accession>
<feature type="domain" description="HTH luxR-type" evidence="1">
    <location>
        <begin position="39"/>
        <end position="77"/>
    </location>
</feature>
<dbReference type="GO" id="GO:0003677">
    <property type="term" value="F:DNA binding"/>
    <property type="evidence" value="ECO:0007669"/>
    <property type="project" value="InterPro"/>
</dbReference>
<name>K9VPW2_9CYAN</name>
<dbReference type="InterPro" id="IPR036388">
    <property type="entry name" value="WH-like_DNA-bd_sf"/>
</dbReference>
<dbReference type="Proteomes" id="UP000010478">
    <property type="component" value="Chromosome"/>
</dbReference>
<dbReference type="KEGG" id="oni:Osc7112_5336"/>
<keyword evidence="3" id="KW-1185">Reference proteome</keyword>
<organism evidence="2 3">
    <name type="scientific">Phormidium nigroviride PCC 7112</name>
    <dbReference type="NCBI Taxonomy" id="179408"/>
    <lineage>
        <taxon>Bacteria</taxon>
        <taxon>Bacillati</taxon>
        <taxon>Cyanobacteriota</taxon>
        <taxon>Cyanophyceae</taxon>
        <taxon>Oscillatoriophycideae</taxon>
        <taxon>Oscillatoriales</taxon>
        <taxon>Oscillatoriaceae</taxon>
        <taxon>Phormidium</taxon>
    </lineage>
</organism>
<dbReference type="EMBL" id="CP003614">
    <property type="protein sequence ID" value="AFZ09574.1"/>
    <property type="molecule type" value="Genomic_DNA"/>
</dbReference>
<dbReference type="HOGENOM" id="CLU_127155_0_0_3"/>
<dbReference type="GO" id="GO:0006355">
    <property type="term" value="P:regulation of DNA-templated transcription"/>
    <property type="evidence" value="ECO:0007669"/>
    <property type="project" value="InterPro"/>
</dbReference>
<dbReference type="InterPro" id="IPR000792">
    <property type="entry name" value="Tscrpt_reg_LuxR_C"/>
</dbReference>
<dbReference type="SUPFAM" id="SSF46894">
    <property type="entry name" value="C-terminal effector domain of the bipartite response regulators"/>
    <property type="match status" value="1"/>
</dbReference>
<evidence type="ECO:0000313" key="2">
    <source>
        <dbReference type="EMBL" id="AFZ09574.1"/>
    </source>
</evidence>
<dbReference type="Pfam" id="PF00196">
    <property type="entry name" value="GerE"/>
    <property type="match status" value="1"/>
</dbReference>
<gene>
    <name evidence="2" type="ORF">Osc7112_5336</name>
</gene>
<proteinExistence type="predicted"/>
<protein>
    <recommendedName>
        <fullName evidence="1">HTH luxR-type domain-containing protein</fullName>
    </recommendedName>
</protein>
<evidence type="ECO:0000259" key="1">
    <source>
        <dbReference type="Pfam" id="PF00196"/>
    </source>
</evidence>
<dbReference type="RefSeq" id="WP_015178787.1">
    <property type="nucleotide sequence ID" value="NC_019729.1"/>
</dbReference>